<keyword evidence="9" id="KW-1185">Reference proteome</keyword>
<evidence type="ECO:0000313" key="8">
    <source>
        <dbReference type="EMBL" id="GEC96090.1"/>
    </source>
</evidence>
<feature type="compositionally biased region" description="Basic and acidic residues" evidence="7">
    <location>
        <begin position="287"/>
        <end position="297"/>
    </location>
</feature>
<evidence type="ECO:0000256" key="1">
    <source>
        <dbReference type="ARBA" id="ARBA00004533"/>
    </source>
</evidence>
<comment type="caution">
    <text evidence="8">The sequence shown here is derived from an EMBL/GenBank/DDBJ whole genome shotgun (WGS) entry which is preliminary data.</text>
</comment>
<dbReference type="GO" id="GO:0016746">
    <property type="term" value="F:acyltransferase activity"/>
    <property type="evidence" value="ECO:0007669"/>
    <property type="project" value="UniProtKB-KW"/>
</dbReference>
<dbReference type="GO" id="GO:0009247">
    <property type="term" value="P:glycolipid biosynthetic process"/>
    <property type="evidence" value="ECO:0007669"/>
    <property type="project" value="UniProtKB-ARBA"/>
</dbReference>
<dbReference type="OrthoDB" id="9803456at2"/>
<dbReference type="PIRSF" id="PIRSF026649">
    <property type="entry name" value="MsbB"/>
    <property type="match status" value="1"/>
</dbReference>
<organism evidence="8 9">
    <name type="scientific">Zoogloea ramigera</name>
    <dbReference type="NCBI Taxonomy" id="350"/>
    <lineage>
        <taxon>Bacteria</taxon>
        <taxon>Pseudomonadati</taxon>
        <taxon>Pseudomonadota</taxon>
        <taxon>Betaproteobacteria</taxon>
        <taxon>Rhodocyclales</taxon>
        <taxon>Zoogloeaceae</taxon>
        <taxon>Zoogloea</taxon>
    </lineage>
</organism>
<dbReference type="PANTHER" id="PTHR30606:SF10">
    <property type="entry name" value="PHOSPHATIDYLINOSITOL MANNOSIDE ACYLTRANSFERASE"/>
    <property type="match status" value="1"/>
</dbReference>
<dbReference type="Pfam" id="PF03279">
    <property type="entry name" value="Lip_A_acyltrans"/>
    <property type="match status" value="1"/>
</dbReference>
<keyword evidence="4 8" id="KW-0808">Transferase</keyword>
<dbReference type="Proteomes" id="UP000318422">
    <property type="component" value="Unassembled WGS sequence"/>
</dbReference>
<keyword evidence="2" id="KW-1003">Cell membrane</keyword>
<evidence type="ECO:0000256" key="4">
    <source>
        <dbReference type="ARBA" id="ARBA00022679"/>
    </source>
</evidence>
<dbReference type="RefSeq" id="WP_141352070.1">
    <property type="nucleotide sequence ID" value="NZ_BJNV01000035.1"/>
</dbReference>
<comment type="subcellular location">
    <subcellularLocation>
        <location evidence="1">Cell inner membrane</location>
    </subcellularLocation>
</comment>
<evidence type="ECO:0000256" key="2">
    <source>
        <dbReference type="ARBA" id="ARBA00022475"/>
    </source>
</evidence>
<reference evidence="8 9" key="1">
    <citation type="submission" date="2019-06" db="EMBL/GenBank/DDBJ databases">
        <title>Whole genome shotgun sequence of Zoogloea ramigera NBRC 15342.</title>
        <authorList>
            <person name="Hosoyama A."/>
            <person name="Uohara A."/>
            <person name="Ohji S."/>
            <person name="Ichikawa N."/>
        </authorList>
    </citation>
    <scope>NUCLEOTIDE SEQUENCE [LARGE SCALE GENOMIC DNA]</scope>
    <source>
        <strain evidence="8 9">NBRC 15342</strain>
    </source>
</reference>
<dbReference type="InterPro" id="IPR004960">
    <property type="entry name" value="LipA_acyltrans"/>
</dbReference>
<keyword evidence="6 8" id="KW-0012">Acyltransferase</keyword>
<name>A0A4Y4CZU9_ZOORA</name>
<sequence length="297" mass="32437">MASLIFSLLARLPLGLLQAFGVLAGWLTYAFSPTYRRRLRSNLEHALGPDEAARLWKQAVGEIGKQALELPWMLLRPQPDLVARVVRVSGWEHVEAAEAAGGGILFITPHLGCFEITAQYFSTHKPITVLYRAPKKAVLQPLINAGRSRGNMHIAPADVGGVRRLIKALRAREAVGMLPDQVPGSGEGAWLPFFGRPAYTMTLAARLSEVAGVTTLFAWAERLPGGAGFHLHLRPALTPLAGDTEARAAAINREMEAQIRENPAQYLWGYNRYKRPSGAPAAPARQAHQDPTRPDIP</sequence>
<evidence type="ECO:0000256" key="3">
    <source>
        <dbReference type="ARBA" id="ARBA00022519"/>
    </source>
</evidence>
<evidence type="ECO:0000313" key="9">
    <source>
        <dbReference type="Proteomes" id="UP000318422"/>
    </source>
</evidence>
<dbReference type="AlphaFoldDB" id="A0A4Y4CZU9"/>
<accession>A0A4Y4CZU9</accession>
<evidence type="ECO:0000256" key="7">
    <source>
        <dbReference type="SAM" id="MobiDB-lite"/>
    </source>
</evidence>
<dbReference type="PANTHER" id="PTHR30606">
    <property type="entry name" value="LIPID A BIOSYNTHESIS LAUROYL ACYLTRANSFERASE"/>
    <property type="match status" value="1"/>
</dbReference>
<gene>
    <name evidence="8" type="ORF">ZRA01_21630</name>
</gene>
<evidence type="ECO:0000256" key="6">
    <source>
        <dbReference type="ARBA" id="ARBA00023315"/>
    </source>
</evidence>
<proteinExistence type="predicted"/>
<keyword evidence="5" id="KW-0472">Membrane</keyword>
<dbReference type="NCBIfam" id="NF006487">
    <property type="entry name" value="PRK08905.1"/>
    <property type="match status" value="1"/>
</dbReference>
<dbReference type="CDD" id="cd07984">
    <property type="entry name" value="LPLAT_LABLAT-like"/>
    <property type="match status" value="1"/>
</dbReference>
<keyword evidence="3" id="KW-0997">Cell inner membrane</keyword>
<evidence type="ECO:0000256" key="5">
    <source>
        <dbReference type="ARBA" id="ARBA00023136"/>
    </source>
</evidence>
<dbReference type="GO" id="GO:0005886">
    <property type="term" value="C:plasma membrane"/>
    <property type="evidence" value="ECO:0007669"/>
    <property type="project" value="UniProtKB-SubCell"/>
</dbReference>
<feature type="region of interest" description="Disordered" evidence="7">
    <location>
        <begin position="277"/>
        <end position="297"/>
    </location>
</feature>
<protein>
    <submittedName>
        <fullName evidence="8">Acyltransferase</fullName>
    </submittedName>
</protein>
<dbReference type="EMBL" id="BJNV01000035">
    <property type="protein sequence ID" value="GEC96090.1"/>
    <property type="molecule type" value="Genomic_DNA"/>
</dbReference>